<evidence type="ECO:0000313" key="2">
    <source>
        <dbReference type="Proteomes" id="UP000249363"/>
    </source>
</evidence>
<organism evidence="1 2">
    <name type="scientific">Talaromyces amestolkiae</name>
    <dbReference type="NCBI Taxonomy" id="1196081"/>
    <lineage>
        <taxon>Eukaryota</taxon>
        <taxon>Fungi</taxon>
        <taxon>Dikarya</taxon>
        <taxon>Ascomycota</taxon>
        <taxon>Pezizomycotina</taxon>
        <taxon>Eurotiomycetes</taxon>
        <taxon>Eurotiomycetidae</taxon>
        <taxon>Eurotiales</taxon>
        <taxon>Trichocomaceae</taxon>
        <taxon>Talaromyces</taxon>
        <taxon>Talaromyces sect. Talaromyces</taxon>
    </lineage>
</organism>
<keyword evidence="2" id="KW-1185">Reference proteome</keyword>
<dbReference type="OrthoDB" id="4510413at2759"/>
<sequence length="175" mass="20112">MLDQPCSNERILGSWVREIYRLLDKRGSFEYIFFDRRLSHAGPLARALEPFFYEETQFSFCDHPQNQQSEITGRDNCTLCQNTATTEPVTAARFLELLANQGFTIEKNMTLMFPISLLSTFFTQDGQRVREDRGISELDELETAPALVSLMEKIHEECRVSQTAWKCIIGCAVKT</sequence>
<comment type="caution">
    <text evidence="1">The sequence shown here is derived from an EMBL/GenBank/DDBJ whole genome shotgun (WGS) entry which is preliminary data.</text>
</comment>
<name>A0A364LBC0_TALAM</name>
<dbReference type="GeneID" id="63798328"/>
<reference evidence="1 2" key="1">
    <citation type="journal article" date="2017" name="Biotechnol. Biofuels">
        <title>Differential beta-glucosidase expression as a function of carbon source availability in Talaromyces amestolkiae: a genomic and proteomic approach.</title>
        <authorList>
            <person name="de Eugenio L.I."/>
            <person name="Mendez-Liter J.A."/>
            <person name="Nieto-Dominguez M."/>
            <person name="Alonso L."/>
            <person name="Gil-Munoz J."/>
            <person name="Barriuso J."/>
            <person name="Prieto A."/>
            <person name="Martinez M.J."/>
        </authorList>
    </citation>
    <scope>NUCLEOTIDE SEQUENCE [LARGE SCALE GENOMIC DNA]</scope>
    <source>
        <strain evidence="1 2">CIB</strain>
    </source>
</reference>
<dbReference type="AlphaFoldDB" id="A0A364LBC0"/>
<dbReference type="RefSeq" id="XP_040737616.1">
    <property type="nucleotide sequence ID" value="XM_040881995.1"/>
</dbReference>
<dbReference type="EMBL" id="MIKG01000022">
    <property type="protein sequence ID" value="RAO73102.1"/>
    <property type="molecule type" value="Genomic_DNA"/>
</dbReference>
<evidence type="ECO:0000313" key="1">
    <source>
        <dbReference type="EMBL" id="RAO73102.1"/>
    </source>
</evidence>
<proteinExistence type="predicted"/>
<dbReference type="Proteomes" id="UP000249363">
    <property type="component" value="Unassembled WGS sequence"/>
</dbReference>
<protein>
    <submittedName>
        <fullName evidence="1">Uncharacterized protein</fullName>
    </submittedName>
</protein>
<accession>A0A364LBC0</accession>
<gene>
    <name evidence="1" type="ORF">BHQ10_009114</name>
</gene>